<dbReference type="RefSeq" id="WP_133213190.1">
    <property type="nucleotide sequence ID" value="NZ_SMSE01000003.1"/>
</dbReference>
<dbReference type="Proteomes" id="UP000295554">
    <property type="component" value="Unassembled WGS sequence"/>
</dbReference>
<accession>A0A4R5LPI2</accession>
<evidence type="ECO:0000313" key="4">
    <source>
        <dbReference type="Proteomes" id="UP000295554"/>
    </source>
</evidence>
<comment type="caution">
    <text evidence="3">The sequence shown here is derived from an EMBL/GenBank/DDBJ whole genome shotgun (WGS) entry which is preliminary data.</text>
</comment>
<keyword evidence="1" id="KW-0812">Transmembrane</keyword>
<proteinExistence type="predicted"/>
<protein>
    <submittedName>
        <fullName evidence="3">Adenylate/guanylate cyclase domain-containing protein</fullName>
    </submittedName>
</protein>
<dbReference type="SMART" id="SM00044">
    <property type="entry name" value="CYCc"/>
    <property type="match status" value="1"/>
</dbReference>
<dbReference type="PROSITE" id="PS50125">
    <property type="entry name" value="GUANYLATE_CYCLASE_2"/>
    <property type="match status" value="1"/>
</dbReference>
<dbReference type="PANTHER" id="PTHR43081">
    <property type="entry name" value="ADENYLATE CYCLASE, TERMINAL-DIFFERENTIATION SPECIFIC-RELATED"/>
    <property type="match status" value="1"/>
</dbReference>
<feature type="transmembrane region" description="Helical" evidence="1">
    <location>
        <begin position="378"/>
        <end position="398"/>
    </location>
</feature>
<dbReference type="GO" id="GO:0035556">
    <property type="term" value="P:intracellular signal transduction"/>
    <property type="evidence" value="ECO:0007669"/>
    <property type="project" value="InterPro"/>
</dbReference>
<dbReference type="InterPro" id="IPR001054">
    <property type="entry name" value="A/G_cyclase"/>
</dbReference>
<dbReference type="InterPro" id="IPR007890">
    <property type="entry name" value="CHASE2"/>
</dbReference>
<dbReference type="SUPFAM" id="SSF55073">
    <property type="entry name" value="Nucleotide cyclase"/>
    <property type="match status" value="1"/>
</dbReference>
<feature type="domain" description="Guanylate cyclase" evidence="2">
    <location>
        <begin position="471"/>
        <end position="600"/>
    </location>
</feature>
<dbReference type="CDD" id="cd07302">
    <property type="entry name" value="CHD"/>
    <property type="match status" value="1"/>
</dbReference>
<dbReference type="OrthoDB" id="9806704at2"/>
<dbReference type="AlphaFoldDB" id="A0A4R5LPI2"/>
<gene>
    <name evidence="3" type="ORF">E2F43_12465</name>
</gene>
<reference evidence="3 4" key="1">
    <citation type="submission" date="2019-03" db="EMBL/GenBank/DDBJ databases">
        <title>Seongchinamella monodicae gen. nov., sp. nov., a novel member of the Gammaproteobacteria isolated from a tidal mudflat of beach.</title>
        <authorList>
            <person name="Yang H.G."/>
            <person name="Kang J.W."/>
            <person name="Lee S.D."/>
        </authorList>
    </citation>
    <scope>NUCLEOTIDE SEQUENCE [LARGE SCALE GENOMIC DNA]</scope>
    <source>
        <strain evidence="3 4">GH4-78</strain>
    </source>
</reference>
<feature type="transmembrane region" description="Helical" evidence="1">
    <location>
        <begin position="353"/>
        <end position="371"/>
    </location>
</feature>
<organism evidence="3 4">
    <name type="scientific">Seongchinamella unica</name>
    <dbReference type="NCBI Taxonomy" id="2547392"/>
    <lineage>
        <taxon>Bacteria</taxon>
        <taxon>Pseudomonadati</taxon>
        <taxon>Pseudomonadota</taxon>
        <taxon>Gammaproteobacteria</taxon>
        <taxon>Cellvibrionales</taxon>
        <taxon>Halieaceae</taxon>
        <taxon>Seongchinamella</taxon>
    </lineage>
</organism>
<dbReference type="Pfam" id="PF05226">
    <property type="entry name" value="CHASE2"/>
    <property type="match status" value="1"/>
</dbReference>
<dbReference type="InterPro" id="IPR029787">
    <property type="entry name" value="Nucleotide_cyclase"/>
</dbReference>
<evidence type="ECO:0000256" key="1">
    <source>
        <dbReference type="SAM" id="Phobius"/>
    </source>
</evidence>
<keyword evidence="1" id="KW-1133">Transmembrane helix</keyword>
<dbReference type="Gene3D" id="3.30.70.1230">
    <property type="entry name" value="Nucleotide cyclase"/>
    <property type="match status" value="1"/>
</dbReference>
<dbReference type="Pfam" id="PF00211">
    <property type="entry name" value="Guanylate_cyc"/>
    <property type="match status" value="1"/>
</dbReference>
<dbReference type="PANTHER" id="PTHR43081:SF1">
    <property type="entry name" value="ADENYLATE CYCLASE, TERMINAL-DIFFERENTIATION SPECIFIC"/>
    <property type="match status" value="1"/>
</dbReference>
<feature type="transmembrane region" description="Helical" evidence="1">
    <location>
        <begin position="404"/>
        <end position="425"/>
    </location>
</feature>
<name>A0A4R5LPI2_9GAMM</name>
<evidence type="ECO:0000313" key="3">
    <source>
        <dbReference type="EMBL" id="TDG12418.1"/>
    </source>
</evidence>
<dbReference type="GO" id="GO:0004016">
    <property type="term" value="F:adenylate cyclase activity"/>
    <property type="evidence" value="ECO:0007669"/>
    <property type="project" value="UniProtKB-ARBA"/>
</dbReference>
<dbReference type="SMART" id="SM01080">
    <property type="entry name" value="CHASE2"/>
    <property type="match status" value="1"/>
</dbReference>
<dbReference type="InterPro" id="IPR050697">
    <property type="entry name" value="Adenylyl/Guanylyl_Cyclase_3/4"/>
</dbReference>
<dbReference type="GO" id="GO:0009190">
    <property type="term" value="P:cyclic nucleotide biosynthetic process"/>
    <property type="evidence" value="ECO:0007669"/>
    <property type="project" value="InterPro"/>
</dbReference>
<keyword evidence="4" id="KW-1185">Reference proteome</keyword>
<sequence>MTRLLKAIVLGLATALLGVLLSFSPYGTGIERGLGLPWLFGIRGPVPSPAHVAVIGINSETGAELNLPSLPRDWPRGIHATLIERLVALNAAVIVFDIFFSQEKETEEDAKLVAAVSAAKRVILFERLTGKTAPVVDVDGNQVGEIWSETLVPPFDALASAATALGVFPLPKIDAAVHEFWTFKDSVSYEPSMPAAAMQLFVQRLQPDWSEAMRLRLRKDTGNPDTLGAQMRALRNLYLQSPKAAHHDGGGSAFIAALEALYSGDEHRYLNFYGPPGTIRNLSYQEVVNSPESIGRTLQDTVVFVGYSDLYDPGQPDRFYTVYTRDDGVDLAGVEIAATAFANLLHDEALKPLSTAFTLVVLTTVSLLFAIAAYMLPAALGVVVSLVLWIGYAALAQWQFGQSHWLPLAVPLLVQAPLAVFLGVFGQYRFERQRGQRISEAINYYLPEHIAKEFAAGRIDPDSANDVSYGTCLATDMAGFSTIAQDMNPRELAVLLNEYFEVLANALNAHKVDVTEFRADAIMCAWLGDESGETPRRRAIQAALEARRVIAGFGKQYGASIAGLRVGLESGWFYVGHAGGGGHFVYSIVGDCANTASRLEGLNKYLGTQIIASAEVVNDLDGFLCRPLGLFQLKGKDKATDVYEILGELGEDAGETDWLPTFGAALTAFQENRLETARDAFKAVLSVRPDDGPSRFFLDQCGQLLQEDAPVESMSVPRIISMDSK</sequence>
<evidence type="ECO:0000259" key="2">
    <source>
        <dbReference type="PROSITE" id="PS50125"/>
    </source>
</evidence>
<dbReference type="EMBL" id="SMSE01000003">
    <property type="protein sequence ID" value="TDG12418.1"/>
    <property type="molecule type" value="Genomic_DNA"/>
</dbReference>
<keyword evidence="1" id="KW-0472">Membrane</keyword>